<dbReference type="RefSeq" id="WP_073209048.1">
    <property type="nucleotide sequence ID" value="NZ_FRBD01000014.1"/>
</dbReference>
<dbReference type="OrthoDB" id="9807041at2"/>
<dbReference type="SUPFAM" id="SSF49785">
    <property type="entry name" value="Galactose-binding domain-like"/>
    <property type="match status" value="1"/>
</dbReference>
<accession>A0A1M6VXG8</accession>
<dbReference type="PANTHER" id="PTHR43695">
    <property type="entry name" value="PUTATIVE (AFU_ORTHOLOGUE AFUA_2G17250)-RELATED"/>
    <property type="match status" value="1"/>
</dbReference>
<dbReference type="Gene3D" id="2.60.120.430">
    <property type="entry name" value="Galactose-binding lectin"/>
    <property type="match status" value="1"/>
</dbReference>
<feature type="chain" id="PRO_5013382573" evidence="3">
    <location>
        <begin position="20"/>
        <end position="392"/>
    </location>
</feature>
<dbReference type="InterPro" id="IPR013830">
    <property type="entry name" value="SGNH_hydro"/>
</dbReference>
<keyword evidence="2" id="KW-0378">Hydrolase</keyword>
<gene>
    <name evidence="5" type="ORF">SAMN05216463_11474</name>
</gene>
<sequence length="392" mass="44267">MKRLLILTVAMTAIMCCKAQRVDTLLNIYSAGPINFSVPVPDGNYRVTVTLGSKKRAAKTVVRAESRRHYTDVVSTKKGKYETVSFVVNKHTPEIDADRSVKLKPRELGYKNWDDALNLQFCGPAPAVQRVTIEPDTTATTVFLCGNSTVVDQEEEPWASWGQMITRWFDDSVVIANYAESGLSATTFLAQLRLDKILSQLRKGDYVICEFGHNDEKEKKAGDGAWYSYSRNLKIFADRVREKGGNIIFVTPTARRFFEDDMMTLRNTHGDYPEAMRMVARREKVPYIELNGMTTVLYETLGFEGSKKALVHYPANTFANQPQPLADNTHFNPYGAWQVAKLIVMGLKQIHSPLVGHLRTDWKDYDPSHPDDPAKFVWYPSGNSNLLKPDGN</sequence>
<proteinExistence type="inferred from homology"/>
<evidence type="ECO:0000259" key="4">
    <source>
        <dbReference type="Pfam" id="PF13472"/>
    </source>
</evidence>
<keyword evidence="3" id="KW-0732">Signal</keyword>
<dbReference type="InterPro" id="IPR036514">
    <property type="entry name" value="SGNH_hydro_sf"/>
</dbReference>
<dbReference type="EMBL" id="FRBD01000014">
    <property type="protein sequence ID" value="SHK86124.1"/>
    <property type="molecule type" value="Genomic_DNA"/>
</dbReference>
<dbReference type="InterPro" id="IPR037459">
    <property type="entry name" value="RhgT-like"/>
</dbReference>
<dbReference type="Pfam" id="PF13472">
    <property type="entry name" value="Lipase_GDSL_2"/>
    <property type="match status" value="1"/>
</dbReference>
<evidence type="ECO:0000256" key="2">
    <source>
        <dbReference type="ARBA" id="ARBA00022801"/>
    </source>
</evidence>
<dbReference type="GO" id="GO:0016788">
    <property type="term" value="F:hydrolase activity, acting on ester bonds"/>
    <property type="evidence" value="ECO:0007669"/>
    <property type="project" value="UniProtKB-ARBA"/>
</dbReference>
<dbReference type="PANTHER" id="PTHR43695:SF1">
    <property type="entry name" value="RHAMNOGALACTURONAN ACETYLESTERASE"/>
    <property type="match status" value="1"/>
</dbReference>
<organism evidence="5 6">
    <name type="scientific">Xylanibacter ruminicola</name>
    <name type="common">Prevotella ruminicola</name>
    <dbReference type="NCBI Taxonomy" id="839"/>
    <lineage>
        <taxon>Bacteria</taxon>
        <taxon>Pseudomonadati</taxon>
        <taxon>Bacteroidota</taxon>
        <taxon>Bacteroidia</taxon>
        <taxon>Bacteroidales</taxon>
        <taxon>Prevotellaceae</taxon>
        <taxon>Xylanibacter</taxon>
    </lineage>
</organism>
<evidence type="ECO:0000256" key="1">
    <source>
        <dbReference type="ARBA" id="ARBA00008668"/>
    </source>
</evidence>
<dbReference type="SUPFAM" id="SSF52266">
    <property type="entry name" value="SGNH hydrolase"/>
    <property type="match status" value="1"/>
</dbReference>
<comment type="similarity">
    <text evidence="1">Belongs to the 'GDSL' lipolytic enzyme family.</text>
</comment>
<dbReference type="Gene3D" id="3.40.50.1110">
    <property type="entry name" value="SGNH hydrolase"/>
    <property type="match status" value="1"/>
</dbReference>
<evidence type="ECO:0000313" key="5">
    <source>
        <dbReference type="EMBL" id="SHK86124.1"/>
    </source>
</evidence>
<feature type="domain" description="SGNH hydrolase-type esterase" evidence="4">
    <location>
        <begin position="147"/>
        <end position="335"/>
    </location>
</feature>
<feature type="signal peptide" evidence="3">
    <location>
        <begin position="1"/>
        <end position="19"/>
    </location>
</feature>
<dbReference type="AlphaFoldDB" id="A0A1M6VXG8"/>
<dbReference type="InterPro" id="IPR008979">
    <property type="entry name" value="Galactose-bd-like_sf"/>
</dbReference>
<name>A0A1M6VXG8_XYLRU</name>
<reference evidence="5 6" key="1">
    <citation type="submission" date="2016-11" db="EMBL/GenBank/DDBJ databases">
        <authorList>
            <person name="Jaros S."/>
            <person name="Januszkiewicz K."/>
            <person name="Wedrychowicz H."/>
        </authorList>
    </citation>
    <scope>NUCLEOTIDE SEQUENCE [LARGE SCALE GENOMIC DNA]</scope>
    <source>
        <strain evidence="5 6">KHT3</strain>
    </source>
</reference>
<evidence type="ECO:0000313" key="6">
    <source>
        <dbReference type="Proteomes" id="UP000184130"/>
    </source>
</evidence>
<evidence type="ECO:0000256" key="3">
    <source>
        <dbReference type="SAM" id="SignalP"/>
    </source>
</evidence>
<protein>
    <submittedName>
        <fullName evidence="5">Lysophospholipase L1</fullName>
    </submittedName>
</protein>
<dbReference type="CDD" id="cd01821">
    <property type="entry name" value="Rhamnogalacturan_acetylesterase_like"/>
    <property type="match status" value="1"/>
</dbReference>
<dbReference type="Proteomes" id="UP000184130">
    <property type="component" value="Unassembled WGS sequence"/>
</dbReference>